<dbReference type="InterPro" id="IPR004827">
    <property type="entry name" value="bZIP"/>
</dbReference>
<feature type="compositionally biased region" description="Polar residues" evidence="7">
    <location>
        <begin position="644"/>
        <end position="664"/>
    </location>
</feature>
<feature type="compositionally biased region" description="Low complexity" evidence="7">
    <location>
        <begin position="623"/>
        <end position="637"/>
    </location>
</feature>
<dbReference type="Proteomes" id="UP001164746">
    <property type="component" value="Chromosome 5"/>
</dbReference>
<feature type="compositionally biased region" description="Basic and acidic residues" evidence="7">
    <location>
        <begin position="672"/>
        <end position="685"/>
    </location>
</feature>
<accession>A0ABY7EDI1</accession>
<evidence type="ECO:0000256" key="4">
    <source>
        <dbReference type="ARBA" id="ARBA00023163"/>
    </source>
</evidence>
<evidence type="ECO:0000256" key="7">
    <source>
        <dbReference type="SAM" id="MobiDB-lite"/>
    </source>
</evidence>
<feature type="region of interest" description="Disordered" evidence="7">
    <location>
        <begin position="536"/>
        <end position="607"/>
    </location>
</feature>
<sequence length="851" mass="95048">MLKQYFTDGLIQIAIVLSLLRTDLNNYLNVNYVNYPEVQEILQGQTAAYTQTSFHLLQDAHLGSPEIYRKDIDANNIFGTSFYRDIRSFRPNPHQLNEINIPTFLLVSENANFVAHEAEPQNDEHDDENNNSLPPESQTQTIDELQEEGVNLLSVLEENINSLTPLLQTLQGTDPTREDLDLIEVLWRQDIDLGIGKEVFDPNLRRELERDREIELQKDRQKQKDEDLLQKKLEEQRHNEQQQWLHDNFTQDGETGEWVPLSGSRVAPPSSQAELTVLPQEQFVSSFDTIPPMMGDGMAQEPQRNYSVMPSHPPPSYATQQQGMYNGTMAPPAYNQSMGSGPHSGPVGRFPQQSVAPQRPCPQVMQPYTGAQPSVHPAYNATGSYSNHQHNYTHPQNNRSMVGQDEMANMTMPGHPHSGVMPVNTSSMLIQNASMPTPAPMNGNITFNNSGRVSGCHRSPPHSSGMLSPCSSEGFNSSMPGSGCMAPLEIDTPGDSFFPNISSVLSSDNPGGLDNVDDYLPDLMEDEELEDINFSEMGLDDGAMTPKPSGSRGDVDSSDSAVSMGSAGSPDQNDFSDGAISPFDGLEGATGGHDSSSTFPKTSKYDPDDYKYGNSCSYSSGGDSNCSSNFSSASNDTGRGGHFGQSNGHSGYHQSNNGHINHNHSYPLKPGQEPKDYSKKGLMKEGKHKGPQSKDNKRVAELSIPYTVDEIVNTPVEEFNEMMTRHKFNDQQLQLIRDIRRRGKNKVAAQNCRKRKIGVLEHLEDEMTTLEKMRDKLQRERQFMDKQTREMKEKLGLMYSEIFHSLRDEHGNPYDPSRFSLQQSSDGDVFLVPRNYTSEEDPNKRKRSEQK</sequence>
<dbReference type="SMART" id="SM00338">
    <property type="entry name" value="BRLZ"/>
    <property type="match status" value="1"/>
</dbReference>
<proteinExistence type="predicted"/>
<feature type="coiled-coil region" evidence="6">
    <location>
        <begin position="760"/>
        <end position="794"/>
    </location>
</feature>
<keyword evidence="4" id="KW-0804">Transcription</keyword>
<organism evidence="9 10">
    <name type="scientific">Mya arenaria</name>
    <name type="common">Soft-shell clam</name>
    <dbReference type="NCBI Taxonomy" id="6604"/>
    <lineage>
        <taxon>Eukaryota</taxon>
        <taxon>Metazoa</taxon>
        <taxon>Spiralia</taxon>
        <taxon>Lophotrochozoa</taxon>
        <taxon>Mollusca</taxon>
        <taxon>Bivalvia</taxon>
        <taxon>Autobranchia</taxon>
        <taxon>Heteroconchia</taxon>
        <taxon>Euheterodonta</taxon>
        <taxon>Imparidentia</taxon>
        <taxon>Neoheterodontei</taxon>
        <taxon>Myida</taxon>
        <taxon>Myoidea</taxon>
        <taxon>Myidae</taxon>
        <taxon>Mya</taxon>
    </lineage>
</organism>
<dbReference type="PROSITE" id="PS00036">
    <property type="entry name" value="BZIP_BASIC"/>
    <property type="match status" value="1"/>
</dbReference>
<evidence type="ECO:0000313" key="9">
    <source>
        <dbReference type="EMBL" id="WAR05216.1"/>
    </source>
</evidence>
<dbReference type="InterPro" id="IPR008917">
    <property type="entry name" value="TF_DNA-bd_sf"/>
</dbReference>
<evidence type="ECO:0000256" key="3">
    <source>
        <dbReference type="ARBA" id="ARBA00023159"/>
    </source>
</evidence>
<dbReference type="EMBL" id="CP111016">
    <property type="protein sequence ID" value="WAR05216.1"/>
    <property type="molecule type" value="Genomic_DNA"/>
</dbReference>
<dbReference type="Pfam" id="PF03131">
    <property type="entry name" value="bZIP_Maf"/>
    <property type="match status" value="1"/>
</dbReference>
<dbReference type="InterPro" id="IPR046347">
    <property type="entry name" value="bZIP_sf"/>
</dbReference>
<reference evidence="9" key="1">
    <citation type="submission" date="2022-11" db="EMBL/GenBank/DDBJ databases">
        <title>Centuries of genome instability and evolution in soft-shell clam transmissible cancer (bioRxiv).</title>
        <authorList>
            <person name="Hart S.F.M."/>
            <person name="Yonemitsu M.A."/>
            <person name="Giersch R.M."/>
            <person name="Beal B.F."/>
            <person name="Arriagada G."/>
            <person name="Davis B.W."/>
            <person name="Ostrander E.A."/>
            <person name="Goff S.P."/>
            <person name="Metzger M.J."/>
        </authorList>
    </citation>
    <scope>NUCLEOTIDE SEQUENCE</scope>
    <source>
        <strain evidence="9">MELC-2E11</strain>
        <tissue evidence="9">Siphon/mantle</tissue>
    </source>
</reference>
<feature type="region of interest" description="Disordered" evidence="7">
    <location>
        <begin position="338"/>
        <end position="359"/>
    </location>
</feature>
<keyword evidence="3" id="KW-0010">Activator</keyword>
<evidence type="ECO:0000313" key="10">
    <source>
        <dbReference type="Proteomes" id="UP001164746"/>
    </source>
</evidence>
<keyword evidence="5" id="KW-0539">Nucleus</keyword>
<dbReference type="InterPro" id="IPR004826">
    <property type="entry name" value="bZIP_Maf"/>
</dbReference>
<keyword evidence="6" id="KW-0175">Coiled coil</keyword>
<dbReference type="CDD" id="cd14698">
    <property type="entry name" value="bZIP_CNC"/>
    <property type="match status" value="1"/>
</dbReference>
<dbReference type="Gene3D" id="1.10.880.10">
    <property type="entry name" value="Transcription factor, Skn-1-like, DNA-binding domain"/>
    <property type="match status" value="1"/>
</dbReference>
<evidence type="ECO:0000256" key="5">
    <source>
        <dbReference type="ARBA" id="ARBA00023242"/>
    </source>
</evidence>
<feature type="region of interest" description="Disordered" evidence="7">
    <location>
        <begin position="623"/>
        <end position="698"/>
    </location>
</feature>
<dbReference type="PROSITE" id="PS50217">
    <property type="entry name" value="BZIP"/>
    <property type="match status" value="1"/>
</dbReference>
<keyword evidence="1" id="KW-0805">Transcription regulation</keyword>
<evidence type="ECO:0000256" key="6">
    <source>
        <dbReference type="SAM" id="Coils"/>
    </source>
</evidence>
<dbReference type="PANTHER" id="PTHR24411">
    <property type="entry name" value="NUCLEAR FACTOR ERYTHROID 2-RELATED FACTOR"/>
    <property type="match status" value="1"/>
</dbReference>
<feature type="domain" description="BZIP" evidence="8">
    <location>
        <begin position="735"/>
        <end position="798"/>
    </location>
</feature>
<protein>
    <submittedName>
        <fullName evidence="9">NF2L2-like protein</fullName>
    </submittedName>
</protein>
<feature type="region of interest" description="Disordered" evidence="7">
    <location>
        <begin position="814"/>
        <end position="851"/>
    </location>
</feature>
<evidence type="ECO:0000256" key="1">
    <source>
        <dbReference type="ARBA" id="ARBA00023015"/>
    </source>
</evidence>
<feature type="region of interest" description="Disordered" evidence="7">
    <location>
        <begin position="119"/>
        <end position="140"/>
    </location>
</feature>
<gene>
    <name evidence="9" type="ORF">MAR_020585</name>
</gene>
<evidence type="ECO:0000256" key="2">
    <source>
        <dbReference type="ARBA" id="ARBA00023125"/>
    </source>
</evidence>
<dbReference type="SUPFAM" id="SSF57959">
    <property type="entry name" value="Leucine zipper domain"/>
    <property type="match status" value="1"/>
</dbReference>
<feature type="compositionally biased region" description="Polar residues" evidence="7">
    <location>
        <begin position="130"/>
        <end position="140"/>
    </location>
</feature>
<keyword evidence="2" id="KW-0238">DNA-binding</keyword>
<dbReference type="SUPFAM" id="SSF47454">
    <property type="entry name" value="A DNA-binding domain in eukaryotic transcription factors"/>
    <property type="match status" value="1"/>
</dbReference>
<keyword evidence="10" id="KW-1185">Reference proteome</keyword>
<dbReference type="PANTHER" id="PTHR24411:SF55">
    <property type="entry name" value="SEGMENTATION PROTEIN CAP'N'COLLAR"/>
    <property type="match status" value="1"/>
</dbReference>
<name>A0ABY7EDI1_MYAAR</name>
<evidence type="ECO:0000259" key="8">
    <source>
        <dbReference type="PROSITE" id="PS50217"/>
    </source>
</evidence>
<feature type="compositionally biased region" description="Low complexity" evidence="7">
    <location>
        <begin position="558"/>
        <end position="569"/>
    </location>
</feature>
<dbReference type="InterPro" id="IPR047167">
    <property type="entry name" value="NFE2-like"/>
</dbReference>